<evidence type="ECO:0000256" key="2">
    <source>
        <dbReference type="SAM" id="SignalP"/>
    </source>
</evidence>
<dbReference type="PATRIC" id="fig|1214242.5.peg.374"/>
<dbReference type="STRING" id="1214242.B446_01825"/>
<feature type="chain" id="PRO_5038330690" description="PepSY domain-containing protein" evidence="2">
    <location>
        <begin position="26"/>
        <end position="132"/>
    </location>
</feature>
<evidence type="ECO:0000256" key="1">
    <source>
        <dbReference type="SAM" id="MobiDB-lite"/>
    </source>
</evidence>
<evidence type="ECO:0000313" key="4">
    <source>
        <dbReference type="EMBL" id="AGS73497.1"/>
    </source>
</evidence>
<dbReference type="EMBL" id="CP006259">
    <property type="protein sequence ID" value="AGS73497.1"/>
    <property type="molecule type" value="Genomic_DNA"/>
</dbReference>
<evidence type="ECO:0000313" key="3">
    <source>
        <dbReference type="EMBL" id="AGS67197.1"/>
    </source>
</evidence>
<proteinExistence type="predicted"/>
<dbReference type="eggNOG" id="ENOG50329QP">
    <property type="taxonomic scope" value="Bacteria"/>
</dbReference>
<dbReference type="EMBL" id="CP006259">
    <property type="protein sequence ID" value="AGS67197.1"/>
    <property type="molecule type" value="Genomic_DNA"/>
</dbReference>
<dbReference type="KEGG" id="sci:B446_01825"/>
<feature type="compositionally biased region" description="Low complexity" evidence="1">
    <location>
        <begin position="27"/>
        <end position="53"/>
    </location>
</feature>
<dbReference type="KEGG" id="sci:B446_33465"/>
<dbReference type="Gene3D" id="3.30.505.20">
    <property type="match status" value="1"/>
</dbReference>
<feature type="region of interest" description="Disordered" evidence="1">
    <location>
        <begin position="27"/>
        <end position="67"/>
    </location>
</feature>
<dbReference type="AlphaFoldDB" id="S5V9K0"/>
<dbReference type="RefSeq" id="WP_020937683.1">
    <property type="nucleotide sequence ID" value="NC_021985.1"/>
</dbReference>
<dbReference type="HOGENOM" id="CLU_133851_0_0_11"/>
<evidence type="ECO:0000313" key="5">
    <source>
        <dbReference type="Proteomes" id="UP000015423"/>
    </source>
</evidence>
<sequence>MRVLSRRAVLAAPAAVLMWALVACGGSDSGSGSKAADTQQQAQSADGAEAAGGDTDDRTEPPLTGEVKRKAEAAALGAYPGTVVKSEEDAEKPGMYAVEVKQADGSSIEVYLDKSFKVTDTKKEGTEEADAG</sequence>
<organism evidence="3 5">
    <name type="scientific">Streptomyces collinus (strain DSM 40733 / Tue 365)</name>
    <dbReference type="NCBI Taxonomy" id="1214242"/>
    <lineage>
        <taxon>Bacteria</taxon>
        <taxon>Bacillati</taxon>
        <taxon>Actinomycetota</taxon>
        <taxon>Actinomycetes</taxon>
        <taxon>Kitasatosporales</taxon>
        <taxon>Streptomycetaceae</taxon>
        <taxon>Streptomyces</taxon>
    </lineage>
</organism>
<gene>
    <name evidence="3" type="ORF">B446_01825</name>
    <name evidence="4" type="ORF">B446_33465</name>
</gene>
<dbReference type="Proteomes" id="UP000015423">
    <property type="component" value="Chromosome"/>
</dbReference>
<keyword evidence="2" id="KW-0732">Signal</keyword>
<keyword evidence="5" id="KW-1185">Reference proteome</keyword>
<feature type="signal peptide" evidence="2">
    <location>
        <begin position="1"/>
        <end position="25"/>
    </location>
</feature>
<accession>S5V9K0</accession>
<evidence type="ECO:0008006" key="6">
    <source>
        <dbReference type="Google" id="ProtNLM"/>
    </source>
</evidence>
<reference evidence="5" key="1">
    <citation type="submission" date="2012-10" db="EMBL/GenBank/DDBJ databases">
        <title>The complete genome sequence of Streptomyces collinus Tu 365.</title>
        <authorList>
            <person name="Ruckert C."/>
            <person name="Szczepanowski R."/>
            <person name="Goesmann A."/>
            <person name="Pross E.K."/>
            <person name="Musiol E.M."/>
            <person name="Blin K."/>
            <person name="Wohlleben W."/>
            <person name="Puhler A."/>
            <person name="Weber T."/>
            <person name="Kalinowski J."/>
        </authorList>
    </citation>
    <scope>NUCLEOTIDE SEQUENCE [LARGE SCALE GENOMIC DNA]</scope>
    <source>
        <strain evidence="5">DSM 40733 / Tue 365</strain>
    </source>
</reference>
<dbReference type="PROSITE" id="PS51257">
    <property type="entry name" value="PROKAR_LIPOPROTEIN"/>
    <property type="match status" value="1"/>
</dbReference>
<reference evidence="3 5" key="2">
    <citation type="journal article" date="2013" name="J. Biotechnol.">
        <title>Complete genome sequence of the kirromycin producer Streptomyces collinus Tu 365 consisting of a linear chromosome and two linear plasmids.</title>
        <authorList>
            <person name="Ruckert C."/>
            <person name="Szczepanowski R."/>
            <person name="Albersmeier A."/>
            <person name="Goesmann A."/>
            <person name="Iftime D."/>
            <person name="Musiol E.M."/>
            <person name="Blin K."/>
            <person name="Wohlleben W."/>
            <person name="Puhler A."/>
            <person name="Kalinowski J."/>
            <person name="Weber T."/>
        </authorList>
    </citation>
    <scope>NUCLEOTIDE SEQUENCE [LARGE SCALE GENOMIC DNA]</scope>
    <source>
        <strain evidence="5">DSM 40733 / Tue 365</strain>
        <strain evidence="3">Tu 365</strain>
    </source>
</reference>
<feature type="compositionally biased region" description="Basic and acidic residues" evidence="1">
    <location>
        <begin position="55"/>
        <end position="67"/>
    </location>
</feature>
<protein>
    <recommendedName>
        <fullName evidence="6">PepSY domain-containing protein</fullName>
    </recommendedName>
</protein>
<reference evidence="3" key="3">
    <citation type="submission" date="2015-08" db="EMBL/GenBank/DDBJ databases">
        <authorList>
            <person name="Weber T."/>
            <person name="Iftime D."/>
        </authorList>
    </citation>
    <scope>NUCLEOTIDE SEQUENCE</scope>
    <source>
        <strain evidence="3">Tu 365</strain>
    </source>
</reference>
<name>S5V9K0_STRC3</name>